<dbReference type="AlphaFoldDB" id="A0AAV9ZQG6"/>
<name>A0AAV9ZQG6_9AGAR</name>
<organism evidence="1 2">
    <name type="scientific">Favolaschia claudopus</name>
    <dbReference type="NCBI Taxonomy" id="2862362"/>
    <lineage>
        <taxon>Eukaryota</taxon>
        <taxon>Fungi</taxon>
        <taxon>Dikarya</taxon>
        <taxon>Basidiomycota</taxon>
        <taxon>Agaricomycotina</taxon>
        <taxon>Agaricomycetes</taxon>
        <taxon>Agaricomycetidae</taxon>
        <taxon>Agaricales</taxon>
        <taxon>Marasmiineae</taxon>
        <taxon>Mycenaceae</taxon>
        <taxon>Favolaschia</taxon>
    </lineage>
</organism>
<sequence length="186" mass="21143">MLIGLVSIILILHNINRHRPSSQFSRLENAIRKIEALLLQAEESCSMHWHGDVVDLKVRLFKAKLAAASIEAEFMMHGIRNPGFLPFLSQILDTLSSKTKISEALRQMPAFIKEYTQKMWRLTQRIHRCAQEVKEIEKSIRILSMNERGRLILQGVREAEGIATNSISGCVRRRVAEIASINASIV</sequence>
<reference evidence="1 2" key="1">
    <citation type="journal article" date="2024" name="J Genomics">
        <title>Draft genome sequencing and assembly of Favolaschia claudopus CIRM-BRFM 2984 isolated from oak limbs.</title>
        <authorList>
            <person name="Navarro D."/>
            <person name="Drula E."/>
            <person name="Chaduli D."/>
            <person name="Cazenave R."/>
            <person name="Ahrendt S."/>
            <person name="Wang J."/>
            <person name="Lipzen A."/>
            <person name="Daum C."/>
            <person name="Barry K."/>
            <person name="Grigoriev I.V."/>
            <person name="Favel A."/>
            <person name="Rosso M.N."/>
            <person name="Martin F."/>
        </authorList>
    </citation>
    <scope>NUCLEOTIDE SEQUENCE [LARGE SCALE GENOMIC DNA]</scope>
    <source>
        <strain evidence="1 2">CIRM-BRFM 2984</strain>
    </source>
</reference>
<protein>
    <recommendedName>
        <fullName evidence="3">ATP synthase protein MI25</fullName>
    </recommendedName>
</protein>
<dbReference type="Proteomes" id="UP001362999">
    <property type="component" value="Unassembled WGS sequence"/>
</dbReference>
<dbReference type="EMBL" id="JAWWNJ010000121">
    <property type="protein sequence ID" value="KAK6988645.1"/>
    <property type="molecule type" value="Genomic_DNA"/>
</dbReference>
<proteinExistence type="predicted"/>
<evidence type="ECO:0008006" key="3">
    <source>
        <dbReference type="Google" id="ProtNLM"/>
    </source>
</evidence>
<evidence type="ECO:0000313" key="1">
    <source>
        <dbReference type="EMBL" id="KAK6988645.1"/>
    </source>
</evidence>
<gene>
    <name evidence="1" type="ORF">R3P38DRAFT_275522</name>
</gene>
<comment type="caution">
    <text evidence="1">The sequence shown here is derived from an EMBL/GenBank/DDBJ whole genome shotgun (WGS) entry which is preliminary data.</text>
</comment>
<accession>A0AAV9ZQG6</accession>
<keyword evidence="2" id="KW-1185">Reference proteome</keyword>
<evidence type="ECO:0000313" key="2">
    <source>
        <dbReference type="Proteomes" id="UP001362999"/>
    </source>
</evidence>